<dbReference type="InterPro" id="IPR006311">
    <property type="entry name" value="TAT_signal"/>
</dbReference>
<dbReference type="Pfam" id="PF00174">
    <property type="entry name" value="Oxidored_molyb"/>
    <property type="match status" value="1"/>
</dbReference>
<evidence type="ECO:0000259" key="6">
    <source>
        <dbReference type="Pfam" id="PF03404"/>
    </source>
</evidence>
<comment type="cofactor">
    <cofactor evidence="1">
        <name>Mo-molybdopterin</name>
        <dbReference type="ChEBI" id="CHEBI:71302"/>
    </cofactor>
</comment>
<feature type="domain" description="Oxidoreductase molybdopterin-binding" evidence="5">
    <location>
        <begin position="96"/>
        <end position="264"/>
    </location>
</feature>
<evidence type="ECO:0000313" key="7">
    <source>
        <dbReference type="EMBL" id="QNQ08934.1"/>
    </source>
</evidence>
<dbReference type="RefSeq" id="WP_187761260.1">
    <property type="nucleotide sequence ID" value="NZ_CP061038.1"/>
</dbReference>
<dbReference type="PANTHER" id="PTHR19372">
    <property type="entry name" value="SULFITE REDUCTASE"/>
    <property type="match status" value="1"/>
</dbReference>
<dbReference type="PRINTS" id="PR00407">
    <property type="entry name" value="EUMOPTERIN"/>
</dbReference>
<accession>A0A7H0LGY1</accession>
<evidence type="ECO:0000259" key="5">
    <source>
        <dbReference type="Pfam" id="PF00174"/>
    </source>
</evidence>
<keyword evidence="3" id="KW-0479">Metal-binding</keyword>
<dbReference type="InterPro" id="IPR000572">
    <property type="entry name" value="OxRdtase_Mopterin-bd_dom"/>
</dbReference>
<dbReference type="InterPro" id="IPR008335">
    <property type="entry name" value="Mopterin_OxRdtase_euk"/>
</dbReference>
<feature type="domain" description="Moybdenum cofactor oxidoreductase dimerisation" evidence="6">
    <location>
        <begin position="300"/>
        <end position="401"/>
    </location>
</feature>
<name>A0A7H0LGY1_9SPHN</name>
<dbReference type="KEGG" id="spap:H3Z74_19880"/>
<dbReference type="Gene3D" id="3.90.420.10">
    <property type="entry name" value="Oxidoreductase, molybdopterin-binding domain"/>
    <property type="match status" value="1"/>
</dbReference>
<dbReference type="EMBL" id="CP061038">
    <property type="protein sequence ID" value="QNQ08934.1"/>
    <property type="molecule type" value="Genomic_DNA"/>
</dbReference>
<evidence type="ECO:0000256" key="1">
    <source>
        <dbReference type="ARBA" id="ARBA00001924"/>
    </source>
</evidence>
<sequence>MADPLERIWDRRRALGLIGLGGAGLATAPVWAQALADLGMPGGNGGRLLTTAFPGKGNMILQRSRAPLLETPMDAFDGNVFTPNDRFFVRWHYDDIPTSVDVTRFRLKIGGAVRQPIALSLTDLLSMPRVELAAINQCSGNSRGHFMPRVPGAQWSNGAIGNARWTGVRLKDVLDRAGVAPGAVAVRLGGLDRPPPGAPAFEKSLGLDHARDGEVMIAFLMNGEQLPMLNGFPLRLVVPGWYSTYWIKALDRIEVLATPDTGYWMDKAYRIPTAPRANVAPGAKDFPTVPINRMVPRAFVTNMADGASVMAHSPFFVRGLAMGGASGVARVDLSMDGGASWHAAPLGTDEGKYSFRLWNATIPALKPGGYRLAVRCTNSKGETQVADPIWNPSGFMRSAIESIAVRVA</sequence>
<dbReference type="AlphaFoldDB" id="A0A7H0LGY1"/>
<dbReference type="InterPro" id="IPR014756">
    <property type="entry name" value="Ig_E-set"/>
</dbReference>
<dbReference type="GO" id="GO:0020037">
    <property type="term" value="F:heme binding"/>
    <property type="evidence" value="ECO:0007669"/>
    <property type="project" value="TreeGrafter"/>
</dbReference>
<protein>
    <submittedName>
        <fullName evidence="7">Molybdopterin-dependent oxidoreductase</fullName>
    </submittedName>
</protein>
<dbReference type="Gene3D" id="2.60.40.650">
    <property type="match status" value="1"/>
</dbReference>
<keyword evidence="2" id="KW-0500">Molybdenum</keyword>
<dbReference type="GO" id="GO:0030151">
    <property type="term" value="F:molybdenum ion binding"/>
    <property type="evidence" value="ECO:0007669"/>
    <property type="project" value="InterPro"/>
</dbReference>
<dbReference type="InterPro" id="IPR005066">
    <property type="entry name" value="MoCF_OxRdtse_dimer"/>
</dbReference>
<dbReference type="Pfam" id="PF03404">
    <property type="entry name" value="Mo-co_dimer"/>
    <property type="match status" value="1"/>
</dbReference>
<dbReference type="GO" id="GO:0006790">
    <property type="term" value="P:sulfur compound metabolic process"/>
    <property type="evidence" value="ECO:0007669"/>
    <property type="project" value="TreeGrafter"/>
</dbReference>
<evidence type="ECO:0000313" key="8">
    <source>
        <dbReference type="Proteomes" id="UP000516148"/>
    </source>
</evidence>
<dbReference type="Proteomes" id="UP000516148">
    <property type="component" value="Chromosome"/>
</dbReference>
<evidence type="ECO:0000256" key="3">
    <source>
        <dbReference type="ARBA" id="ARBA00022723"/>
    </source>
</evidence>
<evidence type="ECO:0000256" key="4">
    <source>
        <dbReference type="ARBA" id="ARBA00023002"/>
    </source>
</evidence>
<dbReference type="SUPFAM" id="SSF56524">
    <property type="entry name" value="Oxidoreductase molybdopterin-binding domain"/>
    <property type="match status" value="1"/>
</dbReference>
<dbReference type="InterPro" id="IPR036374">
    <property type="entry name" value="OxRdtase_Mopterin-bd_sf"/>
</dbReference>
<gene>
    <name evidence="7" type="ORF">H3Z74_19880</name>
</gene>
<dbReference type="PROSITE" id="PS51318">
    <property type="entry name" value="TAT"/>
    <property type="match status" value="1"/>
</dbReference>
<keyword evidence="8" id="KW-1185">Reference proteome</keyword>
<dbReference type="PANTHER" id="PTHR19372:SF7">
    <property type="entry name" value="SULFITE OXIDASE, MITOCHONDRIAL"/>
    <property type="match status" value="1"/>
</dbReference>
<organism evidence="7 8">
    <name type="scientific">Sphingomonas alpina</name>
    <dbReference type="NCBI Taxonomy" id="653931"/>
    <lineage>
        <taxon>Bacteria</taxon>
        <taxon>Pseudomonadati</taxon>
        <taxon>Pseudomonadota</taxon>
        <taxon>Alphaproteobacteria</taxon>
        <taxon>Sphingomonadales</taxon>
        <taxon>Sphingomonadaceae</taxon>
        <taxon>Sphingomonas</taxon>
    </lineage>
</organism>
<evidence type="ECO:0000256" key="2">
    <source>
        <dbReference type="ARBA" id="ARBA00022505"/>
    </source>
</evidence>
<dbReference type="SUPFAM" id="SSF81296">
    <property type="entry name" value="E set domains"/>
    <property type="match status" value="1"/>
</dbReference>
<reference evidence="7 8" key="1">
    <citation type="submission" date="2020-09" db="EMBL/GenBank/DDBJ databases">
        <title>Sphingomonas sp., a new species isolated from pork steak.</title>
        <authorList>
            <person name="Heidler von Heilborn D."/>
        </authorList>
    </citation>
    <scope>NUCLEOTIDE SEQUENCE [LARGE SCALE GENOMIC DNA]</scope>
    <source>
        <strain evidence="8">S8-3T</strain>
    </source>
</reference>
<proteinExistence type="predicted"/>
<dbReference type="GO" id="GO:0008482">
    <property type="term" value="F:sulfite oxidase activity"/>
    <property type="evidence" value="ECO:0007669"/>
    <property type="project" value="TreeGrafter"/>
</dbReference>
<dbReference type="GO" id="GO:0043546">
    <property type="term" value="F:molybdopterin cofactor binding"/>
    <property type="evidence" value="ECO:0007669"/>
    <property type="project" value="TreeGrafter"/>
</dbReference>
<keyword evidence="4" id="KW-0560">Oxidoreductase</keyword>